<dbReference type="CDD" id="cd08946">
    <property type="entry name" value="SDR_e"/>
    <property type="match status" value="1"/>
</dbReference>
<evidence type="ECO:0000313" key="3">
    <source>
        <dbReference type="Proteomes" id="UP000185841"/>
    </source>
</evidence>
<accession>A0A1N6SQ12</accession>
<name>A0A1N6SQ12_AQUAC</name>
<dbReference type="InterPro" id="IPR001509">
    <property type="entry name" value="Epimerase_deHydtase"/>
</dbReference>
<evidence type="ECO:0000313" key="2">
    <source>
        <dbReference type="EMBL" id="SIQ43215.1"/>
    </source>
</evidence>
<dbReference type="EMBL" id="FTMP01000004">
    <property type="protein sequence ID" value="SIQ43215.1"/>
    <property type="molecule type" value="Genomic_DNA"/>
</dbReference>
<dbReference type="AlphaFoldDB" id="A0A1N6SQ12"/>
<dbReference type="Gene3D" id="3.40.50.720">
    <property type="entry name" value="NAD(P)-binding Rossmann-like Domain"/>
    <property type="match status" value="1"/>
</dbReference>
<dbReference type="Proteomes" id="UP000185841">
    <property type="component" value="Unassembled WGS sequence"/>
</dbReference>
<protein>
    <submittedName>
        <fullName evidence="2">Nucleoside-diphosphate-sugar epimerase</fullName>
    </submittedName>
</protein>
<dbReference type="InterPro" id="IPR036291">
    <property type="entry name" value="NAD(P)-bd_dom_sf"/>
</dbReference>
<proteinExistence type="predicted"/>
<dbReference type="PANTHER" id="PTHR43245:SF58">
    <property type="entry name" value="BLL5923 PROTEIN"/>
    <property type="match status" value="1"/>
</dbReference>
<dbReference type="RefSeq" id="WP_076426486.1">
    <property type="nucleotide sequence ID" value="NZ_FTMP01000004.1"/>
</dbReference>
<gene>
    <name evidence="2" type="ORF">SAMN05878282_10476</name>
</gene>
<dbReference type="InterPro" id="IPR050177">
    <property type="entry name" value="Lipid_A_modif_metabolic_enz"/>
</dbReference>
<sequence length="273" mass="30061">MVFTVLGAGGFVGAHLVETLRRLGHQVHAPARDDTRWLEQDLGHVFYCIGLTSDYYARPFDTVEAHASLLARLLRDGRFERLVYLSSTRLYDSLPGQLAEESAVLQLDPSNPRHLYDLSKALGENLCLHHSAGRACVARLACVYSDSLGEGGFLAQVLPKAARGESFVIDSSPAYARDYVHVGDVTALLQTMLEKGAQGIYNLGAGQNTCNGDLLAAVERHTGAQVTFARQDVQQAAQISIDKARRDFAFQPRQLLDHLPVMLERLKRLHHGT</sequence>
<organism evidence="2 3">
    <name type="scientific">Aquipseudomonas alcaligenes</name>
    <name type="common">Pseudomonas alcaligenes</name>
    <dbReference type="NCBI Taxonomy" id="43263"/>
    <lineage>
        <taxon>Bacteria</taxon>
        <taxon>Pseudomonadati</taxon>
        <taxon>Pseudomonadota</taxon>
        <taxon>Gammaproteobacteria</taxon>
        <taxon>Pseudomonadales</taxon>
        <taxon>Pseudomonadaceae</taxon>
        <taxon>Aquipseudomonas</taxon>
    </lineage>
</organism>
<reference evidence="2 3" key="1">
    <citation type="submission" date="2017-01" db="EMBL/GenBank/DDBJ databases">
        <authorList>
            <person name="Mah S.A."/>
            <person name="Swanson W.J."/>
            <person name="Moy G.W."/>
            <person name="Vacquier V.D."/>
        </authorList>
    </citation>
    <scope>NUCLEOTIDE SEQUENCE [LARGE SCALE GENOMIC DNA]</scope>
    <source>
        <strain evidence="2 3">RU36E</strain>
    </source>
</reference>
<dbReference type="SUPFAM" id="SSF51735">
    <property type="entry name" value="NAD(P)-binding Rossmann-fold domains"/>
    <property type="match status" value="1"/>
</dbReference>
<evidence type="ECO:0000259" key="1">
    <source>
        <dbReference type="Pfam" id="PF01370"/>
    </source>
</evidence>
<dbReference type="PANTHER" id="PTHR43245">
    <property type="entry name" value="BIFUNCTIONAL POLYMYXIN RESISTANCE PROTEIN ARNA"/>
    <property type="match status" value="1"/>
</dbReference>
<feature type="domain" description="NAD-dependent epimerase/dehydratase" evidence="1">
    <location>
        <begin position="4"/>
        <end position="204"/>
    </location>
</feature>
<dbReference type="Pfam" id="PF01370">
    <property type="entry name" value="Epimerase"/>
    <property type="match status" value="1"/>
</dbReference>